<dbReference type="EMBL" id="JACIGI010000017">
    <property type="protein sequence ID" value="MBB4286543.1"/>
    <property type="molecule type" value="Genomic_DNA"/>
</dbReference>
<dbReference type="Proteomes" id="UP000555728">
    <property type="component" value="Unassembled WGS sequence"/>
</dbReference>
<evidence type="ECO:0000313" key="1">
    <source>
        <dbReference type="EMBL" id="MBB4286543.1"/>
    </source>
</evidence>
<accession>A0A7W6WLB7</accession>
<dbReference type="AlphaFoldDB" id="A0A7W6WLB7"/>
<comment type="caution">
    <text evidence="1">The sequence shown here is derived from an EMBL/GenBank/DDBJ whole genome shotgun (WGS) entry which is preliminary data.</text>
</comment>
<proteinExistence type="predicted"/>
<keyword evidence="2" id="KW-1185">Reference proteome</keyword>
<dbReference type="RefSeq" id="WP_184435476.1">
    <property type="nucleotide sequence ID" value="NZ_JACIGI010000017.1"/>
</dbReference>
<gene>
    <name evidence="1" type="ORF">GGD88_002275</name>
</gene>
<reference evidence="1 2" key="1">
    <citation type="submission" date="2020-08" db="EMBL/GenBank/DDBJ databases">
        <title>Genome sequencing of Purple Non-Sulfur Bacteria from various extreme environments.</title>
        <authorList>
            <person name="Mayer M."/>
        </authorList>
    </citation>
    <scope>NUCLEOTIDE SEQUENCE [LARGE SCALE GENOMIC DNA]</scope>
    <source>
        <strain evidence="1 2">JA135</strain>
    </source>
</reference>
<evidence type="ECO:0008006" key="3">
    <source>
        <dbReference type="Google" id="ProtNLM"/>
    </source>
</evidence>
<evidence type="ECO:0000313" key="2">
    <source>
        <dbReference type="Proteomes" id="UP000555728"/>
    </source>
</evidence>
<name>A0A7W6WLB7_9PROT</name>
<protein>
    <recommendedName>
        <fullName evidence="3">Motility protein</fullName>
    </recommendedName>
</protein>
<sequence>MSVANVAGGTLLAQAANLMSTQTSMLRMSVEADQAMADLLDRNSGQAQAPSQAVTPAAAPGKGAVVDILA</sequence>
<organism evidence="1 2">
    <name type="scientific">Roseospira goensis</name>
    <dbReference type="NCBI Taxonomy" id="391922"/>
    <lineage>
        <taxon>Bacteria</taxon>
        <taxon>Pseudomonadati</taxon>
        <taxon>Pseudomonadota</taxon>
        <taxon>Alphaproteobacteria</taxon>
        <taxon>Rhodospirillales</taxon>
        <taxon>Rhodospirillaceae</taxon>
        <taxon>Roseospira</taxon>
    </lineage>
</organism>